<dbReference type="AlphaFoldDB" id="A0A512NHE0"/>
<evidence type="ECO:0000313" key="4">
    <source>
        <dbReference type="EMBL" id="GEP58387.1"/>
    </source>
</evidence>
<protein>
    <submittedName>
        <fullName evidence="4">Glucose-1-dehydrogenase</fullName>
    </submittedName>
</protein>
<dbReference type="NCBIfam" id="NF005559">
    <property type="entry name" value="PRK07231.1"/>
    <property type="match status" value="1"/>
</dbReference>
<dbReference type="FunFam" id="3.40.50.720:FF:000084">
    <property type="entry name" value="Short-chain dehydrogenase reductase"/>
    <property type="match status" value="1"/>
</dbReference>
<name>A0A512NHE0_9HYPH</name>
<dbReference type="EMBL" id="BKAJ01000099">
    <property type="protein sequence ID" value="GEP58387.1"/>
    <property type="molecule type" value="Genomic_DNA"/>
</dbReference>
<dbReference type="PRINTS" id="PR00080">
    <property type="entry name" value="SDRFAMILY"/>
</dbReference>
<dbReference type="Proteomes" id="UP000321058">
    <property type="component" value="Unassembled WGS sequence"/>
</dbReference>
<evidence type="ECO:0000256" key="1">
    <source>
        <dbReference type="ARBA" id="ARBA00006484"/>
    </source>
</evidence>
<sequence length="257" mass="26712">MRFKDKVAVITGGASGIGKEVASRFIAEGGSVVINGRDTAKLNAAVRQLDPTGKRAVSYAGDVALPKTGEAIVQRSLDQFGHVDVLFNNAGVFAPKPFLEVTEAEFDRFLDGTLKGTFFTSQAAAKAMKSAGRGGSIVQTGSMWALQAIGATPSSAYSAAKAGVHALVKNLAIELAPDRIRVNAIAPAVIETPIYYTFLPPEQVKAALPTFNALHPLGRNGQAADAAEALLFLASDQASFITGVVLPVDGGVMAGRQ</sequence>
<dbReference type="OrthoDB" id="7375193at2"/>
<accession>A0A512NHE0</accession>
<gene>
    <name evidence="4" type="ORF">RSO01_55530</name>
</gene>
<proteinExistence type="inferred from homology"/>
<dbReference type="PANTHER" id="PTHR42760">
    <property type="entry name" value="SHORT-CHAIN DEHYDROGENASES/REDUCTASES FAMILY MEMBER"/>
    <property type="match status" value="1"/>
</dbReference>
<comment type="caution">
    <text evidence="4">The sequence shown here is derived from an EMBL/GenBank/DDBJ whole genome shotgun (WGS) entry which is preliminary data.</text>
</comment>
<keyword evidence="5" id="KW-1185">Reference proteome</keyword>
<dbReference type="Pfam" id="PF13561">
    <property type="entry name" value="adh_short_C2"/>
    <property type="match status" value="1"/>
</dbReference>
<dbReference type="Gene3D" id="3.40.50.720">
    <property type="entry name" value="NAD(P)-binding Rossmann-like Domain"/>
    <property type="match status" value="1"/>
</dbReference>
<keyword evidence="2" id="KW-0560">Oxidoreductase</keyword>
<reference evidence="4 5" key="1">
    <citation type="submission" date="2019-07" db="EMBL/GenBank/DDBJ databases">
        <title>Whole genome shotgun sequence of Reyranella soli NBRC 108950.</title>
        <authorList>
            <person name="Hosoyama A."/>
            <person name="Uohara A."/>
            <person name="Ohji S."/>
            <person name="Ichikawa N."/>
        </authorList>
    </citation>
    <scope>NUCLEOTIDE SEQUENCE [LARGE SCALE GENOMIC DNA]</scope>
    <source>
        <strain evidence="4 5">NBRC 108950</strain>
    </source>
</reference>
<evidence type="ECO:0000256" key="2">
    <source>
        <dbReference type="ARBA" id="ARBA00023002"/>
    </source>
</evidence>
<organism evidence="4 5">
    <name type="scientific">Reyranella soli</name>
    <dbReference type="NCBI Taxonomy" id="1230389"/>
    <lineage>
        <taxon>Bacteria</taxon>
        <taxon>Pseudomonadati</taxon>
        <taxon>Pseudomonadota</taxon>
        <taxon>Alphaproteobacteria</taxon>
        <taxon>Hyphomicrobiales</taxon>
        <taxon>Reyranellaceae</taxon>
        <taxon>Reyranella</taxon>
    </lineage>
</organism>
<dbReference type="InterPro" id="IPR057326">
    <property type="entry name" value="KR_dom"/>
</dbReference>
<dbReference type="SMART" id="SM00822">
    <property type="entry name" value="PKS_KR"/>
    <property type="match status" value="1"/>
</dbReference>
<dbReference type="PRINTS" id="PR00081">
    <property type="entry name" value="GDHRDH"/>
</dbReference>
<dbReference type="InterPro" id="IPR002347">
    <property type="entry name" value="SDR_fam"/>
</dbReference>
<dbReference type="PANTHER" id="PTHR42760:SF133">
    <property type="entry name" value="3-OXOACYL-[ACYL-CARRIER-PROTEIN] REDUCTASE"/>
    <property type="match status" value="1"/>
</dbReference>
<comment type="similarity">
    <text evidence="1">Belongs to the short-chain dehydrogenases/reductases (SDR) family.</text>
</comment>
<dbReference type="RefSeq" id="WP_147153565.1">
    <property type="nucleotide sequence ID" value="NZ_BKAJ01000099.1"/>
</dbReference>
<dbReference type="GO" id="GO:0016616">
    <property type="term" value="F:oxidoreductase activity, acting on the CH-OH group of donors, NAD or NADP as acceptor"/>
    <property type="evidence" value="ECO:0007669"/>
    <property type="project" value="UniProtKB-ARBA"/>
</dbReference>
<evidence type="ECO:0000313" key="5">
    <source>
        <dbReference type="Proteomes" id="UP000321058"/>
    </source>
</evidence>
<dbReference type="SUPFAM" id="SSF51735">
    <property type="entry name" value="NAD(P)-binding Rossmann-fold domains"/>
    <property type="match status" value="1"/>
</dbReference>
<dbReference type="InterPro" id="IPR036291">
    <property type="entry name" value="NAD(P)-bd_dom_sf"/>
</dbReference>
<evidence type="ECO:0000259" key="3">
    <source>
        <dbReference type="SMART" id="SM00822"/>
    </source>
</evidence>
<feature type="domain" description="Ketoreductase" evidence="3">
    <location>
        <begin position="6"/>
        <end position="165"/>
    </location>
</feature>
<dbReference type="CDD" id="cd05233">
    <property type="entry name" value="SDR_c"/>
    <property type="match status" value="1"/>
</dbReference>